<sequence>MIKQLVFEEDRKICWKPLFYRNFKKTAKREVQVNHLHRHRFIKWHNKDADNFNTLKEEQAAC</sequence>
<dbReference type="Proteomes" id="UP000278746">
    <property type="component" value="Unassembled WGS sequence"/>
</dbReference>
<proteinExistence type="predicted"/>
<evidence type="ECO:0000313" key="2">
    <source>
        <dbReference type="Proteomes" id="UP000278746"/>
    </source>
</evidence>
<name>A0A3M7TW47_9BACI</name>
<protein>
    <submittedName>
        <fullName evidence="1">Uncharacterized protein</fullName>
    </submittedName>
</protein>
<reference evidence="1 2" key="1">
    <citation type="submission" date="2018-10" db="EMBL/GenBank/DDBJ databases">
        <title>Bacillus Keqinensis sp. nov., a moderately halophilic bacterium isolated from a saline-alkaline lake.</title>
        <authorList>
            <person name="Wang H."/>
        </authorList>
    </citation>
    <scope>NUCLEOTIDE SEQUENCE [LARGE SCALE GENOMIC DNA]</scope>
    <source>
        <strain evidence="1 2">KQ-3</strain>
    </source>
</reference>
<dbReference type="EMBL" id="RHIB01000001">
    <property type="protein sequence ID" value="RNA69798.1"/>
    <property type="molecule type" value="Genomic_DNA"/>
</dbReference>
<evidence type="ECO:0000313" key="1">
    <source>
        <dbReference type="EMBL" id="RNA69798.1"/>
    </source>
</evidence>
<comment type="caution">
    <text evidence="1">The sequence shown here is derived from an EMBL/GenBank/DDBJ whole genome shotgun (WGS) entry which is preliminary data.</text>
</comment>
<organism evidence="1 2">
    <name type="scientific">Alteribacter keqinensis</name>
    <dbReference type="NCBI Taxonomy" id="2483800"/>
    <lineage>
        <taxon>Bacteria</taxon>
        <taxon>Bacillati</taxon>
        <taxon>Bacillota</taxon>
        <taxon>Bacilli</taxon>
        <taxon>Bacillales</taxon>
        <taxon>Bacillaceae</taxon>
        <taxon>Alteribacter</taxon>
    </lineage>
</organism>
<keyword evidence="2" id="KW-1185">Reference proteome</keyword>
<gene>
    <name evidence="1" type="ORF">EBO34_07650</name>
</gene>
<accession>A0A3M7TW47</accession>
<dbReference type="AlphaFoldDB" id="A0A3M7TW47"/>